<evidence type="ECO:0000259" key="1">
    <source>
        <dbReference type="Pfam" id="PF12774"/>
    </source>
</evidence>
<evidence type="ECO:0000313" key="2">
    <source>
        <dbReference type="EMBL" id="KAJ8926449.1"/>
    </source>
</evidence>
<dbReference type="InterPro" id="IPR027417">
    <property type="entry name" value="P-loop_NTPase"/>
</dbReference>
<dbReference type="GO" id="GO:0051959">
    <property type="term" value="F:dynein light intermediate chain binding"/>
    <property type="evidence" value="ECO:0007669"/>
    <property type="project" value="InterPro"/>
</dbReference>
<dbReference type="GO" id="GO:0045505">
    <property type="term" value="F:dynein intermediate chain binding"/>
    <property type="evidence" value="ECO:0007669"/>
    <property type="project" value="InterPro"/>
</dbReference>
<dbReference type="PANTHER" id="PTHR45703:SF22">
    <property type="entry name" value="DYNEIN CYTOPLASMIC 2 HEAVY CHAIN 1"/>
    <property type="match status" value="1"/>
</dbReference>
<accession>A0AAV8WIT7</accession>
<gene>
    <name evidence="2" type="ORF">NQ314_021238</name>
</gene>
<organism evidence="2 3">
    <name type="scientific">Rhamnusium bicolor</name>
    <dbReference type="NCBI Taxonomy" id="1586634"/>
    <lineage>
        <taxon>Eukaryota</taxon>
        <taxon>Metazoa</taxon>
        <taxon>Ecdysozoa</taxon>
        <taxon>Arthropoda</taxon>
        <taxon>Hexapoda</taxon>
        <taxon>Insecta</taxon>
        <taxon>Pterygota</taxon>
        <taxon>Neoptera</taxon>
        <taxon>Endopterygota</taxon>
        <taxon>Coleoptera</taxon>
        <taxon>Polyphaga</taxon>
        <taxon>Cucujiformia</taxon>
        <taxon>Chrysomeloidea</taxon>
        <taxon>Cerambycidae</taxon>
        <taxon>Lepturinae</taxon>
        <taxon>Rhagiini</taxon>
        <taxon>Rhamnusium</taxon>
    </lineage>
</organism>
<sequence>MKYTTVTVNKHCGIFVTLNPAGGGYGGRNKLPDNLKQLFRPVVMTHPDHEQIARSLLHCDGYQNVDLIAKKLIEVFSLSR</sequence>
<dbReference type="InterPro" id="IPR035699">
    <property type="entry name" value="AAA_6"/>
</dbReference>
<keyword evidence="3" id="KW-1185">Reference proteome</keyword>
<feature type="domain" description="Dynein heavy chain hydrolytic ATP-binding dynein motor region" evidence="1">
    <location>
        <begin position="4"/>
        <end position="79"/>
    </location>
</feature>
<reference evidence="2" key="1">
    <citation type="journal article" date="2023" name="Insect Mol. Biol.">
        <title>Genome sequencing provides insights into the evolution of gene families encoding plant cell wall-degrading enzymes in longhorned beetles.</title>
        <authorList>
            <person name="Shin N.R."/>
            <person name="Okamura Y."/>
            <person name="Kirsch R."/>
            <person name="Pauchet Y."/>
        </authorList>
    </citation>
    <scope>NUCLEOTIDE SEQUENCE</scope>
    <source>
        <strain evidence="2">RBIC_L_NR</strain>
    </source>
</reference>
<dbReference type="Pfam" id="PF12774">
    <property type="entry name" value="AAA_6"/>
    <property type="match status" value="1"/>
</dbReference>
<proteinExistence type="predicted"/>
<dbReference type="GO" id="GO:0005524">
    <property type="term" value="F:ATP binding"/>
    <property type="evidence" value="ECO:0007669"/>
    <property type="project" value="InterPro"/>
</dbReference>
<dbReference type="AlphaFoldDB" id="A0AAV8WIT7"/>
<dbReference type="Proteomes" id="UP001162156">
    <property type="component" value="Unassembled WGS sequence"/>
</dbReference>
<dbReference type="InterPro" id="IPR026983">
    <property type="entry name" value="DHC"/>
</dbReference>
<protein>
    <recommendedName>
        <fullName evidence="1">Dynein heavy chain hydrolytic ATP-binding dynein motor region domain-containing protein</fullName>
    </recommendedName>
</protein>
<dbReference type="EMBL" id="JANEYF010005896">
    <property type="protein sequence ID" value="KAJ8926449.1"/>
    <property type="molecule type" value="Genomic_DNA"/>
</dbReference>
<dbReference type="Gene3D" id="3.40.50.300">
    <property type="entry name" value="P-loop containing nucleotide triphosphate hydrolases"/>
    <property type="match status" value="1"/>
</dbReference>
<dbReference type="GO" id="GO:0030286">
    <property type="term" value="C:dynein complex"/>
    <property type="evidence" value="ECO:0007669"/>
    <property type="project" value="InterPro"/>
</dbReference>
<name>A0AAV8WIT7_9CUCU</name>
<dbReference type="GO" id="GO:0007018">
    <property type="term" value="P:microtubule-based movement"/>
    <property type="evidence" value="ECO:0007669"/>
    <property type="project" value="InterPro"/>
</dbReference>
<dbReference type="PANTHER" id="PTHR45703">
    <property type="entry name" value="DYNEIN HEAVY CHAIN"/>
    <property type="match status" value="1"/>
</dbReference>
<evidence type="ECO:0000313" key="3">
    <source>
        <dbReference type="Proteomes" id="UP001162156"/>
    </source>
</evidence>
<comment type="caution">
    <text evidence="2">The sequence shown here is derived from an EMBL/GenBank/DDBJ whole genome shotgun (WGS) entry which is preliminary data.</text>
</comment>